<feature type="domain" description="Helicase ATP-binding" evidence="5">
    <location>
        <begin position="360"/>
        <end position="550"/>
    </location>
</feature>
<gene>
    <name evidence="7" type="ORF">PV07_10285</name>
</gene>
<dbReference type="InterPro" id="IPR050628">
    <property type="entry name" value="SNF2_RAD54_helicase_TF"/>
</dbReference>
<evidence type="ECO:0000313" key="8">
    <source>
        <dbReference type="Proteomes" id="UP000054466"/>
    </source>
</evidence>
<dbReference type="PANTHER" id="PTHR45626">
    <property type="entry name" value="TRANSCRIPTION TERMINATION FACTOR 2-RELATED"/>
    <property type="match status" value="1"/>
</dbReference>
<dbReference type="InterPro" id="IPR027417">
    <property type="entry name" value="P-loop_NTPase"/>
</dbReference>
<evidence type="ECO:0000259" key="5">
    <source>
        <dbReference type="PROSITE" id="PS51192"/>
    </source>
</evidence>
<dbReference type="InterPro" id="IPR049730">
    <property type="entry name" value="SNF2/RAD54-like_C"/>
</dbReference>
<reference evidence="7 8" key="1">
    <citation type="submission" date="2015-01" db="EMBL/GenBank/DDBJ databases">
        <title>The Genome Sequence of Cladophialophora immunda CBS83496.</title>
        <authorList>
            <consortium name="The Broad Institute Genomics Platform"/>
            <person name="Cuomo C."/>
            <person name="de Hoog S."/>
            <person name="Gorbushina A."/>
            <person name="Stielow B."/>
            <person name="Teixiera M."/>
            <person name="Abouelleil A."/>
            <person name="Chapman S.B."/>
            <person name="Priest M."/>
            <person name="Young S.K."/>
            <person name="Wortman J."/>
            <person name="Nusbaum C."/>
            <person name="Birren B."/>
        </authorList>
    </citation>
    <scope>NUCLEOTIDE SEQUENCE [LARGE SCALE GENOMIC DNA]</scope>
    <source>
        <strain evidence="7 8">CBS 83496</strain>
    </source>
</reference>
<dbReference type="SMART" id="SM00487">
    <property type="entry name" value="DEXDc"/>
    <property type="match status" value="1"/>
</dbReference>
<dbReference type="OrthoDB" id="448448at2759"/>
<keyword evidence="3" id="KW-0067">ATP-binding</keyword>
<dbReference type="GO" id="GO:0016787">
    <property type="term" value="F:hydrolase activity"/>
    <property type="evidence" value="ECO:0007669"/>
    <property type="project" value="UniProtKB-KW"/>
</dbReference>
<evidence type="ECO:0000256" key="1">
    <source>
        <dbReference type="ARBA" id="ARBA00022741"/>
    </source>
</evidence>
<dbReference type="GO" id="GO:0005634">
    <property type="term" value="C:nucleus"/>
    <property type="evidence" value="ECO:0007669"/>
    <property type="project" value="TreeGrafter"/>
</dbReference>
<feature type="compositionally biased region" description="Polar residues" evidence="4">
    <location>
        <begin position="78"/>
        <end position="91"/>
    </location>
</feature>
<keyword evidence="8" id="KW-1185">Reference proteome</keyword>
<organism evidence="7 8">
    <name type="scientific">Cladophialophora immunda</name>
    <dbReference type="NCBI Taxonomy" id="569365"/>
    <lineage>
        <taxon>Eukaryota</taxon>
        <taxon>Fungi</taxon>
        <taxon>Dikarya</taxon>
        <taxon>Ascomycota</taxon>
        <taxon>Pezizomycotina</taxon>
        <taxon>Eurotiomycetes</taxon>
        <taxon>Chaetothyriomycetidae</taxon>
        <taxon>Chaetothyriales</taxon>
        <taxon>Herpotrichiellaceae</taxon>
        <taxon>Cladophialophora</taxon>
    </lineage>
</organism>
<dbReference type="VEuPathDB" id="FungiDB:PV07_10285"/>
<evidence type="ECO:0000256" key="3">
    <source>
        <dbReference type="ARBA" id="ARBA00022840"/>
    </source>
</evidence>
<sequence>MAQDMFKRRKLDIDGRWQNKTILNLAATDPASPAPPSSESGFTSSRITSSTRPYTTTRPDSQSREPDLTSLERPPSPYQSFPPNAETSNQERSVHTADGNVCQAASPSEEDDGFPQVCFGMFVVANLRPSARHYLDTSQDCFPVEVHSGQIYEAHDATEFPQSGETRLRIAQITCNRTTDVLQHLQNGRDIALEYYCRAVQSQSQRTRKKPAQTKEYELLVNVFGNENFGEEFGVFFDKLAIYLQDPVICHRNVPYRNPQLLSQDDDLVMTRSLRPRTNIETFSAPADVFDTLLHTDGLPEAECPAMLRTRLLAHQRQALFFMRRNEGTSCVGDSPHQMWTEKRTWTTEYTNVITGERQHSRPKEFFGGLIADQMGLGKTLQMISLLASDHDSTNPMQCVHELPLHMARAPLPCCSLVIVPASLLETWQYQLKEHLKMDSLRWCVYHGSRRQISHEGFSSHHIVLTTYNVVASEYRKTLNDGISSSSTLIFSSAWRRVILDEAHYIANLSALRTKAVCAIEARSRWAVTGTPIQNRLSDLAALVHFLRVEPFNRPSVFDEHIVQPWKSRSDLKAVQKLRTLIECVAIRRSKNILSLPDRTDQIRHIDFDGRERSIYEQVRLRIRDNALCSVATPKHCHILQWINDLRGLCSHGQIDADSISIDAAKDSLIDDNVVAEIGLTTDPSLTDTLSAAGTVDAASSEAVTSNSMDESEFGFPDGTPVWSLGQTWLPGRRQDLRCPPSESLSPRTGKSSPSASSSEINEDVMICSSKIQSLVSDLCEDDGKAVVFSFWRRTLDLVSQSLTEAGLAFQRFDGTMSPRDRELSLSSFRKDPSVKVLLATISAAGVGLDITVANLACLLEPQWNPSVEEQALSRVHRMGQTKPVKTIRYVVRDSIEENILELQQRKLRLAQLAMSGQNRAVGTGLIEDLKILLK</sequence>
<dbReference type="GeneID" id="27349479"/>
<dbReference type="Proteomes" id="UP000054466">
    <property type="component" value="Unassembled WGS sequence"/>
</dbReference>
<keyword evidence="2" id="KW-0378">Hydrolase</keyword>
<feature type="domain" description="Helicase C-terminal" evidence="6">
    <location>
        <begin position="771"/>
        <end position="921"/>
    </location>
</feature>
<dbReference type="Gene3D" id="3.40.50.300">
    <property type="entry name" value="P-loop containing nucleotide triphosphate hydrolases"/>
    <property type="match status" value="1"/>
</dbReference>
<evidence type="ECO:0000256" key="4">
    <source>
        <dbReference type="SAM" id="MobiDB-lite"/>
    </source>
</evidence>
<dbReference type="InterPro" id="IPR001650">
    <property type="entry name" value="Helicase_C-like"/>
</dbReference>
<dbReference type="EMBL" id="KN847045">
    <property type="protein sequence ID" value="KIW24577.1"/>
    <property type="molecule type" value="Genomic_DNA"/>
</dbReference>
<dbReference type="InterPro" id="IPR000330">
    <property type="entry name" value="SNF2_N"/>
</dbReference>
<dbReference type="PROSITE" id="PS51192">
    <property type="entry name" value="HELICASE_ATP_BIND_1"/>
    <property type="match status" value="1"/>
</dbReference>
<feature type="region of interest" description="Disordered" evidence="4">
    <location>
        <begin position="24"/>
        <end position="96"/>
    </location>
</feature>
<evidence type="ECO:0008006" key="9">
    <source>
        <dbReference type="Google" id="ProtNLM"/>
    </source>
</evidence>
<evidence type="ECO:0000259" key="6">
    <source>
        <dbReference type="PROSITE" id="PS51194"/>
    </source>
</evidence>
<proteinExistence type="predicted"/>
<dbReference type="SMART" id="SM00490">
    <property type="entry name" value="HELICc"/>
    <property type="match status" value="1"/>
</dbReference>
<dbReference type="CDD" id="cd18008">
    <property type="entry name" value="DEXDc_SHPRH-like"/>
    <property type="match status" value="1"/>
</dbReference>
<accession>A0A0D2AI59</accession>
<evidence type="ECO:0000313" key="7">
    <source>
        <dbReference type="EMBL" id="KIW24577.1"/>
    </source>
</evidence>
<dbReference type="CDD" id="cd18793">
    <property type="entry name" value="SF2_C_SNF"/>
    <property type="match status" value="1"/>
</dbReference>
<dbReference type="InterPro" id="IPR038718">
    <property type="entry name" value="SNF2-like_sf"/>
</dbReference>
<dbReference type="STRING" id="569365.A0A0D2AI59"/>
<feature type="compositionally biased region" description="Low complexity" evidence="4">
    <location>
        <begin position="26"/>
        <end position="58"/>
    </location>
</feature>
<dbReference type="Pfam" id="PF00271">
    <property type="entry name" value="Helicase_C"/>
    <property type="match status" value="1"/>
</dbReference>
<dbReference type="GO" id="GO:0008094">
    <property type="term" value="F:ATP-dependent activity, acting on DNA"/>
    <property type="evidence" value="ECO:0007669"/>
    <property type="project" value="TreeGrafter"/>
</dbReference>
<protein>
    <recommendedName>
        <fullName evidence="9">Helicase C-terminal domain-containing protein</fullName>
    </recommendedName>
</protein>
<dbReference type="Pfam" id="PF00176">
    <property type="entry name" value="SNF2-rel_dom"/>
    <property type="match status" value="1"/>
</dbReference>
<dbReference type="HOGENOM" id="CLU_000315_2_7_1"/>
<evidence type="ECO:0000256" key="2">
    <source>
        <dbReference type="ARBA" id="ARBA00022801"/>
    </source>
</evidence>
<dbReference type="Gene3D" id="3.40.50.10810">
    <property type="entry name" value="Tandem AAA-ATPase domain"/>
    <property type="match status" value="1"/>
</dbReference>
<feature type="region of interest" description="Disordered" evidence="4">
    <location>
        <begin position="736"/>
        <end position="761"/>
    </location>
</feature>
<dbReference type="GO" id="GO:0005524">
    <property type="term" value="F:ATP binding"/>
    <property type="evidence" value="ECO:0007669"/>
    <property type="project" value="UniProtKB-KW"/>
</dbReference>
<dbReference type="SUPFAM" id="SSF52540">
    <property type="entry name" value="P-loop containing nucleoside triphosphate hydrolases"/>
    <property type="match status" value="2"/>
</dbReference>
<dbReference type="PANTHER" id="PTHR45626:SF22">
    <property type="entry name" value="DNA REPAIR PROTEIN RAD5"/>
    <property type="match status" value="1"/>
</dbReference>
<dbReference type="PROSITE" id="PS51194">
    <property type="entry name" value="HELICASE_CTER"/>
    <property type="match status" value="1"/>
</dbReference>
<name>A0A0D2AI59_9EURO</name>
<dbReference type="RefSeq" id="XP_016244793.1">
    <property type="nucleotide sequence ID" value="XM_016397602.1"/>
</dbReference>
<dbReference type="AlphaFoldDB" id="A0A0D2AI59"/>
<dbReference type="InterPro" id="IPR014001">
    <property type="entry name" value="Helicase_ATP-bd"/>
</dbReference>
<dbReference type="GO" id="GO:0006281">
    <property type="term" value="P:DNA repair"/>
    <property type="evidence" value="ECO:0007669"/>
    <property type="project" value="TreeGrafter"/>
</dbReference>
<keyword evidence="1" id="KW-0547">Nucleotide-binding</keyword>